<dbReference type="AlphaFoldDB" id="A0A9P5YR14"/>
<dbReference type="Proteomes" id="UP000807469">
    <property type="component" value="Unassembled WGS sequence"/>
</dbReference>
<comment type="caution">
    <text evidence="1">The sequence shown here is derived from an EMBL/GenBank/DDBJ whole genome shotgun (WGS) entry which is preliminary data.</text>
</comment>
<gene>
    <name evidence="1" type="ORF">BDN70DRAFT_884976</name>
</gene>
<name>A0A9P5YR14_9AGAR</name>
<reference evidence="1" key="1">
    <citation type="submission" date="2020-11" db="EMBL/GenBank/DDBJ databases">
        <authorList>
            <consortium name="DOE Joint Genome Institute"/>
            <person name="Ahrendt S."/>
            <person name="Riley R."/>
            <person name="Andreopoulos W."/>
            <person name="Labutti K."/>
            <person name="Pangilinan J."/>
            <person name="Ruiz-Duenas F.J."/>
            <person name="Barrasa J.M."/>
            <person name="Sanchez-Garcia M."/>
            <person name="Camarero S."/>
            <person name="Miyauchi S."/>
            <person name="Serrano A."/>
            <person name="Linde D."/>
            <person name="Babiker R."/>
            <person name="Drula E."/>
            <person name="Ayuso-Fernandez I."/>
            <person name="Pacheco R."/>
            <person name="Padilla G."/>
            <person name="Ferreira P."/>
            <person name="Barriuso J."/>
            <person name="Kellner H."/>
            <person name="Castanera R."/>
            <person name="Alfaro M."/>
            <person name="Ramirez L."/>
            <person name="Pisabarro A.G."/>
            <person name="Kuo A."/>
            <person name="Tritt A."/>
            <person name="Lipzen A."/>
            <person name="He G."/>
            <person name="Yan M."/>
            <person name="Ng V."/>
            <person name="Cullen D."/>
            <person name="Martin F."/>
            <person name="Rosso M.-N."/>
            <person name="Henrissat B."/>
            <person name="Hibbett D."/>
            <person name="Martinez A.T."/>
            <person name="Grigoriev I.V."/>
        </authorList>
    </citation>
    <scope>NUCLEOTIDE SEQUENCE</scope>
    <source>
        <strain evidence="1">CIRM-BRFM 674</strain>
    </source>
</reference>
<evidence type="ECO:0000313" key="2">
    <source>
        <dbReference type="Proteomes" id="UP000807469"/>
    </source>
</evidence>
<proteinExistence type="predicted"/>
<sequence length="245" mass="26912">MAVSYANRQFPVIKAQPGYLAHGVPFLVNTTWLAQDGDHDILYDGKLAGAMLCSIVGTVSDDNLYMDGHGDFGVDSGNKFEDAKLRFSLKAPPPSSVYHDDFKKGLQALIHIRLSSERMDTAEVIYPGPIKGVVTNESGIKFCHPIFEKKSMSHPSTPSTTTNIQNLALSPEYKPALSSVDPNSFQLHQPFKASIQDTSVPMSALNNDTLKSSLVLVRFYVYDYYASGMSTKIDSVEVLELGERV</sequence>
<protein>
    <submittedName>
        <fullName evidence="1">Uncharacterized protein</fullName>
    </submittedName>
</protein>
<evidence type="ECO:0000313" key="1">
    <source>
        <dbReference type="EMBL" id="KAF9474272.1"/>
    </source>
</evidence>
<dbReference type="EMBL" id="MU155387">
    <property type="protein sequence ID" value="KAF9474272.1"/>
    <property type="molecule type" value="Genomic_DNA"/>
</dbReference>
<organism evidence="1 2">
    <name type="scientific">Pholiota conissans</name>
    <dbReference type="NCBI Taxonomy" id="109636"/>
    <lineage>
        <taxon>Eukaryota</taxon>
        <taxon>Fungi</taxon>
        <taxon>Dikarya</taxon>
        <taxon>Basidiomycota</taxon>
        <taxon>Agaricomycotina</taxon>
        <taxon>Agaricomycetes</taxon>
        <taxon>Agaricomycetidae</taxon>
        <taxon>Agaricales</taxon>
        <taxon>Agaricineae</taxon>
        <taxon>Strophariaceae</taxon>
        <taxon>Pholiota</taxon>
    </lineage>
</organism>
<accession>A0A9P5YR14</accession>
<keyword evidence="2" id="KW-1185">Reference proteome</keyword>